<dbReference type="PROSITE" id="PS50835">
    <property type="entry name" value="IG_LIKE"/>
    <property type="match status" value="1"/>
</dbReference>
<dbReference type="PANTHER" id="PTHR12080:SF18">
    <property type="entry name" value="SLAM FAMILY MEMBER 9"/>
    <property type="match status" value="1"/>
</dbReference>
<protein>
    <submittedName>
        <fullName evidence="9">SLAM family member 7-like isoform X1</fullName>
    </submittedName>
</protein>
<evidence type="ECO:0000313" key="9">
    <source>
        <dbReference type="RefSeq" id="XP_020835222.1"/>
    </source>
</evidence>
<keyword evidence="2 6" id="KW-0732">Signal</keyword>
<dbReference type="RefSeq" id="XP_020835222.1">
    <property type="nucleotide sequence ID" value="XM_020979563.1"/>
</dbReference>
<dbReference type="GO" id="GO:0042110">
    <property type="term" value="P:T cell activation"/>
    <property type="evidence" value="ECO:0007669"/>
    <property type="project" value="TreeGrafter"/>
</dbReference>
<organism evidence="8 9">
    <name type="scientific">Phascolarctos cinereus</name>
    <name type="common">Koala</name>
    <dbReference type="NCBI Taxonomy" id="38626"/>
    <lineage>
        <taxon>Eukaryota</taxon>
        <taxon>Metazoa</taxon>
        <taxon>Chordata</taxon>
        <taxon>Craniata</taxon>
        <taxon>Vertebrata</taxon>
        <taxon>Euteleostomi</taxon>
        <taxon>Mammalia</taxon>
        <taxon>Metatheria</taxon>
        <taxon>Diprotodontia</taxon>
        <taxon>Phascolarctidae</taxon>
        <taxon>Phascolarctos</taxon>
    </lineage>
</organism>
<accession>A0A6P5JLQ7</accession>
<evidence type="ECO:0000256" key="6">
    <source>
        <dbReference type="SAM" id="SignalP"/>
    </source>
</evidence>
<dbReference type="InParanoid" id="A0A6P5JLQ7"/>
<evidence type="ECO:0000256" key="3">
    <source>
        <dbReference type="ARBA" id="ARBA00023136"/>
    </source>
</evidence>
<reference evidence="9" key="1">
    <citation type="submission" date="2025-08" db="UniProtKB">
        <authorList>
            <consortium name="RefSeq"/>
        </authorList>
    </citation>
    <scope>IDENTIFICATION</scope>
    <source>
        <tissue evidence="9">Spleen</tissue>
    </source>
</reference>
<feature type="transmembrane region" description="Helical" evidence="5">
    <location>
        <begin position="230"/>
        <end position="253"/>
    </location>
</feature>
<dbReference type="Proteomes" id="UP000515140">
    <property type="component" value="Unplaced"/>
</dbReference>
<keyword evidence="5" id="KW-0812">Transmembrane</keyword>
<evidence type="ECO:0000256" key="4">
    <source>
        <dbReference type="ARBA" id="ARBA00023180"/>
    </source>
</evidence>
<keyword evidence="5" id="KW-1133">Transmembrane helix</keyword>
<dbReference type="KEGG" id="pcw:110203108"/>
<dbReference type="PANTHER" id="PTHR12080">
    <property type="entry name" value="SIGNALING LYMPHOCYTIC ACTIVATION MOLECULE"/>
    <property type="match status" value="1"/>
</dbReference>
<feature type="domain" description="Ig-like" evidence="7">
    <location>
        <begin position="136"/>
        <end position="216"/>
    </location>
</feature>
<feature type="chain" id="PRO_5027863412" evidence="6">
    <location>
        <begin position="21"/>
        <end position="538"/>
    </location>
</feature>
<dbReference type="SMART" id="SM00409">
    <property type="entry name" value="IG"/>
    <property type="match status" value="2"/>
</dbReference>
<dbReference type="GeneID" id="110203108"/>
<dbReference type="GO" id="GO:0009897">
    <property type="term" value="C:external side of plasma membrane"/>
    <property type="evidence" value="ECO:0007669"/>
    <property type="project" value="TreeGrafter"/>
</dbReference>
<dbReference type="InterPro" id="IPR036179">
    <property type="entry name" value="Ig-like_dom_sf"/>
</dbReference>
<comment type="subcellular location">
    <subcellularLocation>
        <location evidence="1">Membrane</location>
    </subcellularLocation>
</comment>
<dbReference type="SUPFAM" id="SSF48726">
    <property type="entry name" value="Immunoglobulin"/>
    <property type="match status" value="3"/>
</dbReference>
<dbReference type="Gene3D" id="2.60.40.10">
    <property type="entry name" value="Immunoglobulins"/>
    <property type="match status" value="4"/>
</dbReference>
<dbReference type="CDD" id="cd16842">
    <property type="entry name" value="Ig_SLAM-like_N"/>
    <property type="match status" value="2"/>
</dbReference>
<evidence type="ECO:0000256" key="2">
    <source>
        <dbReference type="ARBA" id="ARBA00022729"/>
    </source>
</evidence>
<dbReference type="InterPro" id="IPR007110">
    <property type="entry name" value="Ig-like_dom"/>
</dbReference>
<evidence type="ECO:0000259" key="7">
    <source>
        <dbReference type="PROSITE" id="PS50835"/>
    </source>
</evidence>
<keyword evidence="3 5" id="KW-0472">Membrane</keyword>
<feature type="signal peptide" evidence="6">
    <location>
        <begin position="1"/>
        <end position="20"/>
    </location>
</feature>
<evidence type="ECO:0000256" key="1">
    <source>
        <dbReference type="ARBA" id="ARBA00004370"/>
    </source>
</evidence>
<name>A0A6P5JLQ7_PHACI</name>
<evidence type="ECO:0000313" key="8">
    <source>
        <dbReference type="Proteomes" id="UP000515140"/>
    </source>
</evidence>
<gene>
    <name evidence="9" type="primary">LOC110203108</name>
</gene>
<dbReference type="InterPro" id="IPR003599">
    <property type="entry name" value="Ig_sub"/>
</dbReference>
<sequence length="538" mass="61183">MTKYHLWFLLFCLLTEPRASRENYAPVMVTGILEESAILPAEIPSGHKLENINWASRTPVALVQPEGQSFKVITTHQNYRGRLNVPPNTYNLKISPLKMEDAGFYRADINLQNSATSTITITKNYTLHVYRRLAPPKITWNTVASENNICNITLMCFMEEGREAVKYQWTPLGEQAVESNGKSRLFIFQRPEDAPINYTCTAMNPVSNNSQSKLVQYLCAGALVTFDPRWYTLLSVLEMVIVIILTGMGFYLWHKKKQGVTHGRHNQREYVWPVNMNKEPRASRENYAPVMVTGILEESAILPAEIPSGHKLENINWASRTPVALVQPEGQSFKVITTHQNYRGRLNVPPNTYNLKISPLKMEDAGFYRADINLQNSATSTITITKNYTLHVYRRLAPPKITWNTVASENNTCNITLTCFMEEGREAVKYQWTPLGEQAVESNGKSRLFIFQRPERCSHKLHLHSHEPCQQQFSIQTCSISLCRNANVFQVTLVYTGASPGISPVSWDIVLSTTQEKKRLKILIHLLPNFLGPLPMIL</sequence>
<keyword evidence="4" id="KW-0325">Glycoprotein</keyword>
<dbReference type="FunFam" id="2.60.40.10:FF:000470">
    <property type="entry name" value="SLAM family member 7"/>
    <property type="match status" value="1"/>
</dbReference>
<evidence type="ECO:0000256" key="5">
    <source>
        <dbReference type="SAM" id="Phobius"/>
    </source>
</evidence>
<dbReference type="InterPro" id="IPR015631">
    <property type="entry name" value="CD2/SLAM_rcpt"/>
</dbReference>
<keyword evidence="8" id="KW-1185">Reference proteome</keyword>
<proteinExistence type="predicted"/>
<dbReference type="AlphaFoldDB" id="A0A6P5JLQ7"/>
<dbReference type="InterPro" id="IPR013783">
    <property type="entry name" value="Ig-like_fold"/>
</dbReference>